<organism evidence="20 21">
    <name type="scientific">Brassica carinata</name>
    <name type="common">Ethiopian mustard</name>
    <name type="synonym">Abyssinian cabbage</name>
    <dbReference type="NCBI Taxonomy" id="52824"/>
    <lineage>
        <taxon>Eukaryota</taxon>
        <taxon>Viridiplantae</taxon>
        <taxon>Streptophyta</taxon>
        <taxon>Embryophyta</taxon>
        <taxon>Tracheophyta</taxon>
        <taxon>Spermatophyta</taxon>
        <taxon>Magnoliopsida</taxon>
        <taxon>eudicotyledons</taxon>
        <taxon>Gunneridae</taxon>
        <taxon>Pentapetalae</taxon>
        <taxon>rosids</taxon>
        <taxon>malvids</taxon>
        <taxon>Brassicales</taxon>
        <taxon>Brassicaceae</taxon>
        <taxon>Brassiceae</taxon>
        <taxon>Brassica</taxon>
    </lineage>
</organism>
<keyword evidence="7" id="KW-0808">Transferase</keyword>
<dbReference type="GO" id="GO:0006189">
    <property type="term" value="P:'de novo' IMP biosynthetic process"/>
    <property type="evidence" value="ECO:0007669"/>
    <property type="project" value="TreeGrafter"/>
</dbReference>
<name>A0A8X7RUG8_BRACI</name>
<dbReference type="InterPro" id="IPR017437">
    <property type="entry name" value="ATP-NAD_kinase_PpnK-typ_C"/>
</dbReference>
<dbReference type="PANTHER" id="PTHR43700:SF3">
    <property type="entry name" value="PHOSPHORIBOSYLAMINOIMIDAZOLESUCCINOCARBOXAMIDE SYNTHASE"/>
    <property type="match status" value="1"/>
</dbReference>
<dbReference type="FunFam" id="2.60.200.30:FF:000006">
    <property type="entry name" value="probable NAD kinase 1"/>
    <property type="match status" value="1"/>
</dbReference>
<evidence type="ECO:0000256" key="12">
    <source>
        <dbReference type="ARBA" id="ARBA00022857"/>
    </source>
</evidence>
<comment type="catalytic activity">
    <reaction evidence="16">
        <text>5-amino-1-(5-phospho-D-ribosyl)imidazole-4-carboxylate + L-aspartate + ATP = (2S)-2-[5-amino-1-(5-phospho-beta-D-ribosyl)imidazole-4-carboxamido]succinate + ADP + phosphate + 2 H(+)</text>
        <dbReference type="Rhea" id="RHEA:22628"/>
        <dbReference type="ChEBI" id="CHEBI:15378"/>
        <dbReference type="ChEBI" id="CHEBI:29991"/>
        <dbReference type="ChEBI" id="CHEBI:30616"/>
        <dbReference type="ChEBI" id="CHEBI:43474"/>
        <dbReference type="ChEBI" id="CHEBI:58443"/>
        <dbReference type="ChEBI" id="CHEBI:77657"/>
        <dbReference type="ChEBI" id="CHEBI:456216"/>
        <dbReference type="EC" id="6.3.2.6"/>
    </reaction>
</comment>
<dbReference type="HAMAP" id="MF_00361">
    <property type="entry name" value="NAD_kinase"/>
    <property type="match status" value="1"/>
</dbReference>
<evidence type="ECO:0000256" key="10">
    <source>
        <dbReference type="ARBA" id="ARBA00022777"/>
    </source>
</evidence>
<evidence type="ECO:0000256" key="7">
    <source>
        <dbReference type="ARBA" id="ARBA00022679"/>
    </source>
</evidence>
<dbReference type="Pfam" id="PF01259">
    <property type="entry name" value="SAICAR_synt"/>
    <property type="match status" value="1"/>
</dbReference>
<evidence type="ECO:0000256" key="18">
    <source>
        <dbReference type="SAM" id="MobiDB-lite"/>
    </source>
</evidence>
<evidence type="ECO:0000259" key="19">
    <source>
        <dbReference type="Pfam" id="PF01259"/>
    </source>
</evidence>
<dbReference type="InterPro" id="IPR016064">
    <property type="entry name" value="NAD/diacylglycerol_kinase_sf"/>
</dbReference>
<evidence type="ECO:0000256" key="3">
    <source>
        <dbReference type="ARBA" id="ARBA00010995"/>
    </source>
</evidence>
<dbReference type="GO" id="GO:0019674">
    <property type="term" value="P:NAD+ metabolic process"/>
    <property type="evidence" value="ECO:0007669"/>
    <property type="project" value="InterPro"/>
</dbReference>
<dbReference type="InterPro" id="IPR017438">
    <property type="entry name" value="ATP-NAD_kinase_N"/>
</dbReference>
<evidence type="ECO:0000256" key="17">
    <source>
        <dbReference type="ARBA" id="ARBA00073447"/>
    </source>
</evidence>
<evidence type="ECO:0000256" key="9">
    <source>
        <dbReference type="ARBA" id="ARBA00022755"/>
    </source>
</evidence>
<gene>
    <name evidence="20" type="ORF">Bca52824_040997</name>
</gene>
<dbReference type="HAMAP" id="MF_00137">
    <property type="entry name" value="SAICAR_synth"/>
    <property type="match status" value="1"/>
</dbReference>
<dbReference type="InterPro" id="IPR002504">
    <property type="entry name" value="NADK"/>
</dbReference>
<evidence type="ECO:0000313" key="21">
    <source>
        <dbReference type="Proteomes" id="UP000886595"/>
    </source>
</evidence>
<dbReference type="Proteomes" id="UP000886595">
    <property type="component" value="Unassembled WGS sequence"/>
</dbReference>
<evidence type="ECO:0000256" key="13">
    <source>
        <dbReference type="ARBA" id="ARBA00023027"/>
    </source>
</evidence>
<keyword evidence="21" id="KW-1185">Reference proteome</keyword>
<dbReference type="Pfam" id="PF20143">
    <property type="entry name" value="NAD_kinase_C"/>
    <property type="match status" value="1"/>
</dbReference>
<feature type="compositionally biased region" description="Basic and acidic residues" evidence="18">
    <location>
        <begin position="498"/>
        <end position="507"/>
    </location>
</feature>
<evidence type="ECO:0000313" key="20">
    <source>
        <dbReference type="EMBL" id="KAG2294328.1"/>
    </source>
</evidence>
<keyword evidence="12" id="KW-0521">NADP</keyword>
<keyword evidence="6" id="KW-0436">Ligase</keyword>
<dbReference type="GO" id="GO:0004639">
    <property type="term" value="F:phosphoribosylaminoimidazolesuccinocarboxamide synthase activity"/>
    <property type="evidence" value="ECO:0007669"/>
    <property type="project" value="UniProtKB-EC"/>
</dbReference>
<comment type="catalytic activity">
    <reaction evidence="15">
        <text>NAD(+) + ATP = ADP + NADP(+) + H(+)</text>
        <dbReference type="Rhea" id="RHEA:18629"/>
        <dbReference type="ChEBI" id="CHEBI:15378"/>
        <dbReference type="ChEBI" id="CHEBI:30616"/>
        <dbReference type="ChEBI" id="CHEBI:57540"/>
        <dbReference type="ChEBI" id="CHEBI:58349"/>
        <dbReference type="ChEBI" id="CHEBI:456216"/>
        <dbReference type="EC" id="2.7.1.23"/>
    </reaction>
</comment>
<dbReference type="NCBIfam" id="NF009251">
    <property type="entry name" value="PRK12607.1"/>
    <property type="match status" value="1"/>
</dbReference>
<proteinExistence type="inferred from homology"/>
<keyword evidence="13" id="KW-0520">NAD</keyword>
<evidence type="ECO:0000256" key="5">
    <source>
        <dbReference type="ARBA" id="ARBA00012217"/>
    </source>
</evidence>
<dbReference type="InterPro" id="IPR028923">
    <property type="entry name" value="SAICAR_synt/ADE2_N"/>
</dbReference>
<dbReference type="SUPFAM" id="SSF111331">
    <property type="entry name" value="NAD kinase/diacylglycerol kinase-like"/>
    <property type="match status" value="1"/>
</dbReference>
<keyword evidence="10" id="KW-0418">Kinase</keyword>
<dbReference type="GO" id="GO:0009570">
    <property type="term" value="C:chloroplast stroma"/>
    <property type="evidence" value="ECO:0007669"/>
    <property type="project" value="TreeGrafter"/>
</dbReference>
<dbReference type="PROSITE" id="PS01058">
    <property type="entry name" value="SAICAR_SYNTHETASE_2"/>
    <property type="match status" value="1"/>
</dbReference>
<evidence type="ECO:0000256" key="4">
    <source>
        <dbReference type="ARBA" id="ARBA00012120"/>
    </source>
</evidence>
<dbReference type="SUPFAM" id="SSF56104">
    <property type="entry name" value="SAICAR synthase-like"/>
    <property type="match status" value="1"/>
</dbReference>
<accession>A0A8X7RUG8</accession>
<evidence type="ECO:0000256" key="8">
    <source>
        <dbReference type="ARBA" id="ARBA00022741"/>
    </source>
</evidence>
<dbReference type="Gene3D" id="2.60.200.30">
    <property type="entry name" value="Probable inorganic polyphosphate/atp-NAD kinase, domain 2"/>
    <property type="match status" value="1"/>
</dbReference>
<comment type="caution">
    <text evidence="20">The sequence shown here is derived from an EMBL/GenBank/DDBJ whole genome shotgun (WGS) entry which is preliminary data.</text>
</comment>
<dbReference type="FunFam" id="3.30.200.20:FF:000199">
    <property type="entry name" value="Phosphoribosylaminoimidazole-succinocarboxamide synthase"/>
    <property type="match status" value="1"/>
</dbReference>
<dbReference type="EC" id="2.7.1.23" evidence="4"/>
<keyword evidence="9" id="KW-0658">Purine biosynthesis</keyword>
<dbReference type="Gene3D" id="3.40.50.10330">
    <property type="entry name" value="Probable inorganic polyphosphate/atp-NAD kinase, domain 1"/>
    <property type="match status" value="1"/>
</dbReference>
<dbReference type="Pfam" id="PF01513">
    <property type="entry name" value="NAD_kinase"/>
    <property type="match status" value="1"/>
</dbReference>
<evidence type="ECO:0000256" key="14">
    <source>
        <dbReference type="ARBA" id="ARBA00030409"/>
    </source>
</evidence>
<dbReference type="FunFam" id="3.40.50.10330:FF:000018">
    <property type="entry name" value="Probable NAD kinase 1"/>
    <property type="match status" value="1"/>
</dbReference>
<dbReference type="Gene3D" id="3.30.470.20">
    <property type="entry name" value="ATP-grasp fold, B domain"/>
    <property type="match status" value="1"/>
</dbReference>
<dbReference type="InterPro" id="IPR018236">
    <property type="entry name" value="SAICAR_synthetase_CS"/>
</dbReference>
<evidence type="ECO:0000256" key="6">
    <source>
        <dbReference type="ARBA" id="ARBA00022598"/>
    </source>
</evidence>
<evidence type="ECO:0000256" key="16">
    <source>
        <dbReference type="ARBA" id="ARBA00048475"/>
    </source>
</evidence>
<comment type="similarity">
    <text evidence="2">Belongs to the SAICAR synthetase family.</text>
</comment>
<dbReference type="EMBL" id="JAAMPC010000009">
    <property type="protein sequence ID" value="KAG2294328.1"/>
    <property type="molecule type" value="Genomic_DNA"/>
</dbReference>
<dbReference type="Gene3D" id="3.30.200.20">
    <property type="entry name" value="Phosphorylase Kinase, domain 1"/>
    <property type="match status" value="1"/>
</dbReference>
<dbReference type="AlphaFoldDB" id="A0A8X7RUG8"/>
<feature type="region of interest" description="Disordered" evidence="18">
    <location>
        <begin position="494"/>
        <end position="522"/>
    </location>
</feature>
<dbReference type="EC" id="6.3.2.6" evidence="5"/>
<protein>
    <recommendedName>
        <fullName evidence="17">Phosphoribosylaminoimidazole-succinocarboxamide synthase, chloroplastic</fullName>
        <ecNumber evidence="4">2.7.1.23</ecNumber>
        <ecNumber evidence="5">6.3.2.6</ecNumber>
    </recommendedName>
    <alternativeName>
        <fullName evidence="14">SAICAR synthetase</fullName>
    </alternativeName>
</protein>
<dbReference type="FunFam" id="3.30.470.20:FF:000015">
    <property type="entry name" value="Phosphoribosylaminoimidazole-succinocarboxamide synthase"/>
    <property type="match status" value="1"/>
</dbReference>
<comment type="similarity">
    <text evidence="3">Belongs to the NAD kinase family.</text>
</comment>
<evidence type="ECO:0000256" key="2">
    <source>
        <dbReference type="ARBA" id="ARBA00010190"/>
    </source>
</evidence>
<keyword evidence="8" id="KW-0547">Nucleotide-binding</keyword>
<dbReference type="PANTHER" id="PTHR43700">
    <property type="entry name" value="PHOSPHORIBOSYLAMINOIMIDAZOLE-SUCCINOCARBOXAMIDE SYNTHASE"/>
    <property type="match status" value="1"/>
</dbReference>
<comment type="pathway">
    <text evidence="1">Purine metabolism; IMP biosynthesis via de novo pathway; 5-amino-1-(5-phospho-D-ribosyl)imidazole-4-carboxamide from 5-amino-1-(5-phospho-D-ribosyl)imidazole-4-carboxylate: step 1/2.</text>
</comment>
<sequence>MFFVSGMAQCARSTLNPSRTPQSFVRTVSAKTPAFASVSFPRTLPEFKKYPVMSCQGKPQSQQEQIPPPQLSLDDLVTSNRKGELLGTIKDSLSNCLSDTNLLETVPGLKSRIKGKVRDIYDAGDYLVLVTTDRLSAFDRNLASIPFKGQVLNETSLWWFNNTQHITPNAIVSSPDKNVVIAKKCSVFTIEFVVRGYVTGSTDTSLWTVYKKGVRNYCGNVISDGLVKNQKLPANILTPTTKAEDHDVPITPNEIVEGGFMTQAEFDEASMKALSLFEFGQRVAKEHGLILVDTKYEFGRSSDGSILLIDEIHTPDSSRYWLAGSYEERFQKGLEPENVDKEFIRLWFKENCNPYEDEVLPAAPAELVTELAWRYIFLYETITGSRIDILPTQDPFGNGDANSLGSNPESGSSLAQSEKAVEELLTQQTPMLATDDHLIEFSEALRTVAKALRGSAEGKALAQAEAAEWKRRYELERSKNLELLNKAPPLNGVCADESSSKGMDHLAKSPRRHGQENGKSGRYSLERICSHDVLQDGESNSPNGSNNKLKRKASFKLSWGCKGQANDQHKKEIVSFESGNITTADRSSKQISLTWETSPQTVIIFTKPNSTSVRLLSVEMLRWLRDHKGLDVYVEPRVKAELLAESSSFDFVQTWEDDKEISLLHPMIDLVITLGGDGTVLWAASMFKGPVPPIVPFSMGSLGFMTPFHSEQYRDCLEAVLKGPISITLRHRLQCHIIRDKARHDYETEDNTLVLNEVTIDRGISSYLTNLECYCDNSFVTCVQGDGLILSTTSGSTAYSLAAGGSMVHPQVPGILFTPICPHSLSFRPLILPDHVTVRVQVPFNSRSSAWVSFDGKGRKQLEAGDALVCSIAPWPVSTACQVESTHDFLRSIHDGLHWNLRKTQSSDGPRDTIYPLL</sequence>
<reference evidence="20 21" key="1">
    <citation type="submission" date="2020-02" db="EMBL/GenBank/DDBJ databases">
        <authorList>
            <person name="Ma Q."/>
            <person name="Huang Y."/>
            <person name="Song X."/>
            <person name="Pei D."/>
        </authorList>
    </citation>
    <scope>NUCLEOTIDE SEQUENCE [LARGE SCALE GENOMIC DNA]</scope>
    <source>
        <strain evidence="20">Sxm20200214</strain>
        <tissue evidence="20">Leaf</tissue>
    </source>
</reference>
<evidence type="ECO:0000256" key="1">
    <source>
        <dbReference type="ARBA" id="ARBA00004672"/>
    </source>
</evidence>
<keyword evidence="11" id="KW-0067">ATP-binding</keyword>
<feature type="domain" description="SAICAR synthetase/ADE2 N-terminal" evidence="19">
    <location>
        <begin position="113"/>
        <end position="359"/>
    </location>
</feature>
<dbReference type="OrthoDB" id="24581at2759"/>
<evidence type="ECO:0000256" key="15">
    <source>
        <dbReference type="ARBA" id="ARBA00047925"/>
    </source>
</evidence>
<dbReference type="GO" id="GO:0006741">
    <property type="term" value="P:NADP+ biosynthetic process"/>
    <property type="evidence" value="ECO:0007669"/>
    <property type="project" value="InterPro"/>
</dbReference>
<dbReference type="GO" id="GO:0003951">
    <property type="term" value="F:NAD+ kinase activity"/>
    <property type="evidence" value="ECO:0007669"/>
    <property type="project" value="UniProtKB-EC"/>
</dbReference>
<dbReference type="CDD" id="cd01414">
    <property type="entry name" value="SAICAR_synt_Sc"/>
    <property type="match status" value="1"/>
</dbReference>
<dbReference type="GO" id="GO:0005524">
    <property type="term" value="F:ATP binding"/>
    <property type="evidence" value="ECO:0007669"/>
    <property type="project" value="UniProtKB-KW"/>
</dbReference>
<evidence type="ECO:0000256" key="11">
    <source>
        <dbReference type="ARBA" id="ARBA00022840"/>
    </source>
</evidence>